<proteinExistence type="predicted"/>
<dbReference type="Proteomes" id="UP000016023">
    <property type="component" value="Unassembled WGS sequence"/>
</dbReference>
<evidence type="ECO:0000259" key="1">
    <source>
        <dbReference type="Pfam" id="PF14905"/>
    </source>
</evidence>
<dbReference type="EMBL" id="AGWK01000028">
    <property type="protein sequence ID" value="EHO71243.1"/>
    <property type="molecule type" value="Genomic_DNA"/>
</dbReference>
<accession>H1Q269</accession>
<evidence type="ECO:0000313" key="3">
    <source>
        <dbReference type="Proteomes" id="UP000016023"/>
    </source>
</evidence>
<dbReference type="SUPFAM" id="SSF56935">
    <property type="entry name" value="Porins"/>
    <property type="match status" value="1"/>
</dbReference>
<reference evidence="2 3" key="1">
    <citation type="submission" date="2011-12" db="EMBL/GenBank/DDBJ databases">
        <title>The Genome Sequence of Prevotella micans F0438.</title>
        <authorList>
            <consortium name="The Broad Institute Genome Sequencing Platform"/>
            <person name="Earl A."/>
            <person name="Ward D."/>
            <person name="Feldgarden M."/>
            <person name="Gevers D."/>
            <person name="Izard J."/>
            <person name="Baranova O.V."/>
            <person name="Blanton J.M."/>
            <person name="Wade W.G."/>
            <person name="Dewhirst F.E."/>
            <person name="Young S.K."/>
            <person name="Zeng Q."/>
            <person name="Gargeya S."/>
            <person name="Fitzgerald M."/>
            <person name="Haas B."/>
            <person name="Abouelleil A."/>
            <person name="Alvarado L."/>
            <person name="Arachchi H.M."/>
            <person name="Berlin A."/>
            <person name="Chapman S.B."/>
            <person name="Gearin G."/>
            <person name="Goldberg J."/>
            <person name="Griggs A."/>
            <person name="Gujja S."/>
            <person name="Hansen M."/>
            <person name="Heiman D."/>
            <person name="Howarth C."/>
            <person name="Larimer J."/>
            <person name="Lui A."/>
            <person name="MacDonald P.J.P."/>
            <person name="McCowen C."/>
            <person name="Montmayeur A."/>
            <person name="Murphy C."/>
            <person name="Neiman D."/>
            <person name="Pearson M."/>
            <person name="Priest M."/>
            <person name="Roberts A."/>
            <person name="Saif S."/>
            <person name="Shea T."/>
            <person name="Sisk P."/>
            <person name="Stolte C."/>
            <person name="Sykes S."/>
            <person name="Wortman J."/>
            <person name="Nusbaum C."/>
            <person name="Birren B."/>
        </authorList>
    </citation>
    <scope>NUCLEOTIDE SEQUENCE [LARGE SCALE GENOMIC DNA]</scope>
    <source>
        <strain evidence="2 3">F0438</strain>
    </source>
</reference>
<comment type="caution">
    <text evidence="2">The sequence shown here is derived from an EMBL/GenBank/DDBJ whole genome shotgun (WGS) entry which is preliminary data.</text>
</comment>
<dbReference type="STRING" id="883158.HMPREF9140_00983"/>
<name>H1Q269_9BACT</name>
<evidence type="ECO:0000313" key="2">
    <source>
        <dbReference type="EMBL" id="EHO71243.1"/>
    </source>
</evidence>
<gene>
    <name evidence="2" type="ORF">HMPREF9140_00983</name>
</gene>
<dbReference type="eggNOG" id="COG1629">
    <property type="taxonomic scope" value="Bacteria"/>
</dbReference>
<protein>
    <recommendedName>
        <fullName evidence="1">Outer membrane protein beta-barrel domain-containing protein</fullName>
    </recommendedName>
</protein>
<dbReference type="HOGENOM" id="CLU_017617_2_0_10"/>
<dbReference type="Pfam" id="PF14905">
    <property type="entry name" value="OMP_b-brl_3"/>
    <property type="match status" value="1"/>
</dbReference>
<dbReference type="PATRIC" id="fig|883158.3.peg.991"/>
<dbReference type="InterPro" id="IPR041700">
    <property type="entry name" value="OMP_b-brl_3"/>
</dbReference>
<keyword evidence="3" id="KW-1185">Reference proteome</keyword>
<dbReference type="RefSeq" id="WP_006952191.1">
    <property type="nucleotide sequence ID" value="NZ_JH594522.1"/>
</dbReference>
<feature type="domain" description="Outer membrane protein beta-barrel" evidence="1">
    <location>
        <begin position="312"/>
        <end position="682"/>
    </location>
</feature>
<dbReference type="AlphaFoldDB" id="H1Q269"/>
<sequence length="705" mass="81373">MKITIHATSVKQPLRFSIMLKLVFLAIALLSHLTVFSQDESDSLPKDSIMYEIPEVLVKGERPIAVVNGSVITYDLPRLLENKVVDNIYDAIKELPGVVENEGQYQLAGRKVTISLNGQVMTLTPDQMLSLLKSLPVSRLDKADVMYSAPAKTQVRGALINIRLKKETSKESLLNGEINLAYNQKHNAMFGERGAMYYHKGKFSLDAMYLHGHGKEYGVTDEDSHHSLNNGTVHDIKNHQTQLSKSFGHNYRLGAEFDFTEKHKLLFAYQGAYNHRDVTNDYTGNIVGNTLTIYHNWLHNIRLDYQIPFGIKIGAEATYYHNPMKQNLNSVTPTGNLNLLADNDQRINVWRYYLSQEHQLKNNWSLNYGAWHKQSVNHSRQAYLNQNVTPVSYLRQKEDVVNAYVGFGKNWTNKLILDASLSAEYYHSPQWHKWNIYPTLNITYVHNPNNIWLINFSTDRAYPEYWAMNDFTVYGNGGYDEIVGNPYLKPANSYQTQLAWVLKNKYQFVAWFNYIDNYFMQTPYQRPDRLAIMFRTLNSNFQQQAGVQAVLPHKFGSWLDSRLTLTGVWMHEKNDEFYDIPFNRAIFYGMAQINNVAMLSKKSNLSLTVDGMIRSKAKQAIYDLPGSGNLNLGLRWQFWKKQAILHVFCNDIFETSSISPEIDFKGQNLNMHFSCYRQLGLSLTIKFGAYQEKKHKEVDTSRFRK</sequence>
<organism evidence="2 3">
    <name type="scientific">Prevotella micans F0438</name>
    <dbReference type="NCBI Taxonomy" id="883158"/>
    <lineage>
        <taxon>Bacteria</taxon>
        <taxon>Pseudomonadati</taxon>
        <taxon>Bacteroidota</taxon>
        <taxon>Bacteroidia</taxon>
        <taxon>Bacteroidales</taxon>
        <taxon>Prevotellaceae</taxon>
        <taxon>Prevotella</taxon>
    </lineage>
</organism>